<reference evidence="3" key="1">
    <citation type="journal article" date="2016" name="Nature">
        <title>Genome evolution in the allotetraploid frog Xenopus laevis.</title>
        <authorList>
            <person name="Session A.M."/>
            <person name="Uno Y."/>
            <person name="Kwon T."/>
            <person name="Chapman J.A."/>
            <person name="Toyoda A."/>
            <person name="Takahashi S."/>
            <person name="Fukui A."/>
            <person name="Hikosaka A."/>
            <person name="Suzuki A."/>
            <person name="Kondo M."/>
            <person name="van Heeringen S.J."/>
            <person name="Quigley I."/>
            <person name="Heinz S."/>
            <person name="Ogino H."/>
            <person name="Ochi H."/>
            <person name="Hellsten U."/>
            <person name="Lyons J.B."/>
            <person name="Simakov O."/>
            <person name="Putnam N."/>
            <person name="Stites J."/>
            <person name="Kuroki Y."/>
            <person name="Tanaka T."/>
            <person name="Michiue T."/>
            <person name="Watanabe M."/>
            <person name="Bogdanovic O."/>
            <person name="Lister R."/>
            <person name="Georgiou G."/>
            <person name="Paranjpe S.S."/>
            <person name="van Kruijsbergen I."/>
            <person name="Shu S."/>
            <person name="Carlson J."/>
            <person name="Kinoshita T."/>
            <person name="Ohta Y."/>
            <person name="Mawaribuchi S."/>
            <person name="Jenkins J."/>
            <person name="Grimwood J."/>
            <person name="Schmutz J."/>
            <person name="Mitros T."/>
            <person name="Mozaffari S.V."/>
            <person name="Suzuki Y."/>
            <person name="Haramoto Y."/>
            <person name="Yamamoto T.S."/>
            <person name="Takagi C."/>
            <person name="Heald R."/>
            <person name="Miller K."/>
            <person name="Haudenschild C."/>
            <person name="Kitzman J."/>
            <person name="Nakayama T."/>
            <person name="Izutsu Y."/>
            <person name="Robert J."/>
            <person name="Fortriede J."/>
            <person name="Burns K."/>
            <person name="Lotay V."/>
            <person name="Karimi K."/>
            <person name="Yasuoka Y."/>
            <person name="Dichmann D.S."/>
            <person name="Flajnik M.F."/>
            <person name="Houston D.W."/>
            <person name="Shendure J."/>
            <person name="DuPasquier L."/>
            <person name="Vize P.D."/>
            <person name="Zorn A.M."/>
            <person name="Ito M."/>
            <person name="Marcotte E.M."/>
            <person name="Wallingford J.B."/>
            <person name="Ito Y."/>
            <person name="Asashima M."/>
            <person name="Ueno N."/>
            <person name="Matsuda Y."/>
            <person name="Veenstra G.J."/>
            <person name="Fujiyama A."/>
            <person name="Harland R.M."/>
            <person name="Taira M."/>
            <person name="Rokhsar D.S."/>
        </authorList>
    </citation>
    <scope>NUCLEOTIDE SEQUENCE [LARGE SCALE GENOMIC DNA]</scope>
    <source>
        <strain evidence="3">J</strain>
    </source>
</reference>
<evidence type="ECO:0000313" key="3">
    <source>
        <dbReference type="Proteomes" id="UP000694892"/>
    </source>
</evidence>
<feature type="signal peptide" evidence="1">
    <location>
        <begin position="1"/>
        <end position="21"/>
    </location>
</feature>
<dbReference type="EMBL" id="CM004474">
    <property type="protein sequence ID" value="OCT81349.1"/>
    <property type="molecule type" value="Genomic_DNA"/>
</dbReference>
<gene>
    <name evidence="2" type="ORF">XELAEV_18028168mg</name>
</gene>
<organism evidence="2 3">
    <name type="scientific">Xenopus laevis</name>
    <name type="common">African clawed frog</name>
    <dbReference type="NCBI Taxonomy" id="8355"/>
    <lineage>
        <taxon>Eukaryota</taxon>
        <taxon>Metazoa</taxon>
        <taxon>Chordata</taxon>
        <taxon>Craniata</taxon>
        <taxon>Vertebrata</taxon>
        <taxon>Euteleostomi</taxon>
        <taxon>Amphibia</taxon>
        <taxon>Batrachia</taxon>
        <taxon>Anura</taxon>
        <taxon>Pipoidea</taxon>
        <taxon>Pipidae</taxon>
        <taxon>Xenopodinae</taxon>
        <taxon>Xenopus</taxon>
        <taxon>Xenopus</taxon>
    </lineage>
</organism>
<keyword evidence="1" id="KW-0732">Signal</keyword>
<dbReference type="Proteomes" id="UP000694892">
    <property type="component" value="Chromosome 5L"/>
</dbReference>
<protein>
    <submittedName>
        <fullName evidence="2">Uncharacterized protein</fullName>
    </submittedName>
</protein>
<dbReference type="AlphaFoldDB" id="A0A974HKF5"/>
<sequence length="73" mass="8157">MGNGKGRFVGAGVLLLRVIRRFCWFSAEDMVISCFLRMLLQNVYYYKVNSGELGKLQASGSLLNMAWSDGGEM</sequence>
<proteinExistence type="predicted"/>
<accession>A0A974HKF5</accession>
<name>A0A974HKF5_XENLA</name>
<feature type="chain" id="PRO_5038046887" evidence="1">
    <location>
        <begin position="22"/>
        <end position="73"/>
    </location>
</feature>
<evidence type="ECO:0000313" key="2">
    <source>
        <dbReference type="EMBL" id="OCT81349.1"/>
    </source>
</evidence>
<evidence type="ECO:0000256" key="1">
    <source>
        <dbReference type="SAM" id="SignalP"/>
    </source>
</evidence>